<protein>
    <recommendedName>
        <fullName evidence="9">Methylated-DNA--protein-cysteine methyltransferase</fullName>
        <ecNumber evidence="9">2.1.1.63</ecNumber>
    </recommendedName>
    <alternativeName>
        <fullName evidence="9">6-O-methylguanine-DNA methyltransferase</fullName>
        <shortName evidence="9">MGMT</shortName>
    </alternativeName>
    <alternativeName>
        <fullName evidence="9">O-6-methylguanine-DNA-alkyltransferase</fullName>
    </alternativeName>
</protein>
<dbReference type="InterPro" id="IPR023546">
    <property type="entry name" value="MGMT"/>
</dbReference>
<comment type="catalytic activity">
    <reaction evidence="8 9">
        <text>a 6-O-methyl-2'-deoxyguanosine in DNA + L-cysteinyl-[protein] = S-methyl-L-cysteinyl-[protein] + a 2'-deoxyguanosine in DNA</text>
        <dbReference type="Rhea" id="RHEA:24000"/>
        <dbReference type="Rhea" id="RHEA-COMP:10131"/>
        <dbReference type="Rhea" id="RHEA-COMP:10132"/>
        <dbReference type="Rhea" id="RHEA-COMP:11367"/>
        <dbReference type="Rhea" id="RHEA-COMP:11368"/>
        <dbReference type="ChEBI" id="CHEBI:29950"/>
        <dbReference type="ChEBI" id="CHEBI:82612"/>
        <dbReference type="ChEBI" id="CHEBI:85445"/>
        <dbReference type="ChEBI" id="CHEBI:85448"/>
        <dbReference type="EC" id="2.1.1.63"/>
    </reaction>
</comment>
<keyword evidence="4 9" id="KW-0489">Methyltransferase</keyword>
<sequence length="165" mass="17919">MERMLFIETPVGKLGITASDEAVTRIFFGREYRNRRRPRNAPEACTPETAGPLLLQAAAELAEYFAGTRREFTLPLAPAGTPFQQAVWEALRTIPYGETRTYGQIAAQIGRPTACRAVGMANNRNPIAIVVPCHRVVGSTGALVGYAGGLGVKTHLLNLEKAHED</sequence>
<keyword evidence="6 9" id="KW-0227">DNA damage</keyword>
<evidence type="ECO:0000313" key="12">
    <source>
        <dbReference type="EMBL" id="GKI18188.1"/>
    </source>
</evidence>
<proteinExistence type="inferred from homology"/>
<dbReference type="Gene3D" id="3.30.160.70">
    <property type="entry name" value="Methylated DNA-protein cysteine methyltransferase domain"/>
    <property type="match status" value="1"/>
</dbReference>
<dbReference type="PROSITE" id="PS00374">
    <property type="entry name" value="MGMT"/>
    <property type="match status" value="1"/>
</dbReference>
<evidence type="ECO:0000256" key="1">
    <source>
        <dbReference type="ARBA" id="ARBA00001286"/>
    </source>
</evidence>
<comment type="function">
    <text evidence="9">Involved in the cellular defense against the biological effects of O6-methylguanine (O6-MeG) and O4-methylthymine (O4-MeT) in DNA. Repairs the methylated nucleobase in DNA by stoichiometrically transferring the methyl group to a cysteine residue in the enzyme. This is a suicide reaction: the enzyme is irreversibly inactivated.</text>
</comment>
<dbReference type="InterPro" id="IPR008332">
    <property type="entry name" value="MethylG_MeTrfase_N"/>
</dbReference>
<dbReference type="InterPro" id="IPR001497">
    <property type="entry name" value="MethylDNA_cys_MeTrfase_AS"/>
</dbReference>
<evidence type="ECO:0000259" key="11">
    <source>
        <dbReference type="Pfam" id="PF02870"/>
    </source>
</evidence>
<dbReference type="FunFam" id="1.10.10.10:FF:000214">
    <property type="entry name" value="Methylated-DNA--protein-cysteine methyltransferase"/>
    <property type="match status" value="1"/>
</dbReference>
<comment type="caution">
    <text evidence="12">The sequence shown here is derived from an EMBL/GenBank/DDBJ whole genome shotgun (WGS) entry which is preliminary data.</text>
</comment>
<evidence type="ECO:0000256" key="5">
    <source>
        <dbReference type="ARBA" id="ARBA00022679"/>
    </source>
</evidence>
<evidence type="ECO:0000256" key="3">
    <source>
        <dbReference type="ARBA" id="ARBA00022490"/>
    </source>
</evidence>
<comment type="catalytic activity">
    <reaction evidence="1 9">
        <text>a 4-O-methyl-thymidine in DNA + L-cysteinyl-[protein] = a thymidine in DNA + S-methyl-L-cysteinyl-[protein]</text>
        <dbReference type="Rhea" id="RHEA:53428"/>
        <dbReference type="Rhea" id="RHEA-COMP:10131"/>
        <dbReference type="Rhea" id="RHEA-COMP:10132"/>
        <dbReference type="Rhea" id="RHEA-COMP:13555"/>
        <dbReference type="Rhea" id="RHEA-COMP:13556"/>
        <dbReference type="ChEBI" id="CHEBI:29950"/>
        <dbReference type="ChEBI" id="CHEBI:82612"/>
        <dbReference type="ChEBI" id="CHEBI:137386"/>
        <dbReference type="ChEBI" id="CHEBI:137387"/>
        <dbReference type="EC" id="2.1.1.63"/>
    </reaction>
</comment>
<dbReference type="PANTHER" id="PTHR10815">
    <property type="entry name" value="METHYLATED-DNA--PROTEIN-CYSTEINE METHYLTRANSFERASE"/>
    <property type="match status" value="1"/>
</dbReference>
<feature type="domain" description="Methylated-DNA-[protein]-cysteine S-methyltransferase DNA binding" evidence="10">
    <location>
        <begin position="82"/>
        <end position="161"/>
    </location>
</feature>
<dbReference type="Proteomes" id="UP001055105">
    <property type="component" value="Unassembled WGS sequence"/>
</dbReference>
<evidence type="ECO:0000256" key="4">
    <source>
        <dbReference type="ARBA" id="ARBA00022603"/>
    </source>
</evidence>
<dbReference type="Pfam" id="PF01035">
    <property type="entry name" value="DNA_binding_1"/>
    <property type="match status" value="1"/>
</dbReference>
<evidence type="ECO:0000256" key="6">
    <source>
        <dbReference type="ARBA" id="ARBA00022763"/>
    </source>
</evidence>
<comment type="similarity">
    <text evidence="2 9">Belongs to the MGMT family.</text>
</comment>
<keyword evidence="7 9" id="KW-0234">DNA repair</keyword>
<dbReference type="Pfam" id="PF02870">
    <property type="entry name" value="Methyltransf_1N"/>
    <property type="match status" value="1"/>
</dbReference>
<dbReference type="InterPro" id="IPR036217">
    <property type="entry name" value="MethylDNA_cys_MeTrfase_DNAb"/>
</dbReference>
<dbReference type="NCBIfam" id="TIGR00589">
    <property type="entry name" value="ogt"/>
    <property type="match status" value="1"/>
</dbReference>
<evidence type="ECO:0000256" key="8">
    <source>
        <dbReference type="ARBA" id="ARBA00049348"/>
    </source>
</evidence>
<evidence type="ECO:0000256" key="2">
    <source>
        <dbReference type="ARBA" id="ARBA00008711"/>
    </source>
</evidence>
<accession>A0AA37P3N5</accession>
<dbReference type="PANTHER" id="PTHR10815:SF5">
    <property type="entry name" value="METHYLATED-DNA--PROTEIN-CYSTEINE METHYLTRANSFERASE"/>
    <property type="match status" value="1"/>
</dbReference>
<keyword evidence="5 9" id="KW-0808">Transferase</keyword>
<dbReference type="InterPro" id="IPR036388">
    <property type="entry name" value="WH-like_DNA-bd_sf"/>
</dbReference>
<comment type="subcellular location">
    <subcellularLocation>
        <location evidence="9">Cytoplasm</location>
    </subcellularLocation>
</comment>
<dbReference type="EMBL" id="BQOL01000001">
    <property type="protein sequence ID" value="GKI18188.1"/>
    <property type="molecule type" value="Genomic_DNA"/>
</dbReference>
<dbReference type="SUPFAM" id="SSF46767">
    <property type="entry name" value="Methylated DNA-protein cysteine methyltransferase, C-terminal domain"/>
    <property type="match status" value="1"/>
</dbReference>
<dbReference type="InterPro" id="IPR036631">
    <property type="entry name" value="MGMT_N_sf"/>
</dbReference>
<dbReference type="RefSeq" id="WP_195289822.1">
    <property type="nucleotide sequence ID" value="NZ_AP025581.1"/>
</dbReference>
<dbReference type="GO" id="GO:0003908">
    <property type="term" value="F:methylated-DNA-[protein]-cysteine S-methyltransferase activity"/>
    <property type="evidence" value="ECO:0007669"/>
    <property type="project" value="UniProtKB-UniRule"/>
</dbReference>
<dbReference type="EC" id="2.1.1.63" evidence="9"/>
<reference evidence="12" key="1">
    <citation type="submission" date="2022-01" db="EMBL/GenBank/DDBJ databases">
        <title>Novel bile acid biosynthetic pathways are enriched in the microbiome of centenarians.</title>
        <authorList>
            <person name="Sato Y."/>
            <person name="Atarashi K."/>
            <person name="Plichta R.D."/>
            <person name="Arai Y."/>
            <person name="Sasajima S."/>
            <person name="Kearney M.S."/>
            <person name="Suda W."/>
            <person name="Takeshita K."/>
            <person name="Sasaki T."/>
            <person name="Okamoto S."/>
            <person name="Skelly N.A."/>
            <person name="Okamura Y."/>
            <person name="Vlamakis H."/>
            <person name="Li Y."/>
            <person name="Tanoue T."/>
            <person name="Takei H."/>
            <person name="Nittono H."/>
            <person name="Narushima S."/>
            <person name="Irie J."/>
            <person name="Itoh H."/>
            <person name="Moriya K."/>
            <person name="Sugiura Y."/>
            <person name="Suematsu M."/>
            <person name="Moritoki N."/>
            <person name="Shibata S."/>
            <person name="Littman R.D."/>
            <person name="Fischbach A.M."/>
            <person name="Uwamino Y."/>
            <person name="Inoue T."/>
            <person name="Honda A."/>
            <person name="Hattori M."/>
            <person name="Murai T."/>
            <person name="Xavier J.R."/>
            <person name="Hirose N."/>
            <person name="Honda K."/>
        </authorList>
    </citation>
    <scope>NUCLEOTIDE SEQUENCE</scope>
    <source>
        <strain evidence="12">CE91-St16</strain>
    </source>
</reference>
<evidence type="ECO:0000256" key="7">
    <source>
        <dbReference type="ARBA" id="ARBA00023204"/>
    </source>
</evidence>
<gene>
    <name evidence="12" type="ORF">CE91St16_10960</name>
</gene>
<feature type="domain" description="Methylguanine DNA methyltransferase ribonuclease-like" evidence="11">
    <location>
        <begin position="6"/>
        <end position="78"/>
    </location>
</feature>
<comment type="miscellaneous">
    <text evidence="9">This enzyme catalyzes only one turnover and therefore is not strictly catalytic. According to one definition, an enzyme is a biocatalyst that acts repeatedly and over many reaction cycles.</text>
</comment>
<dbReference type="GO" id="GO:0032259">
    <property type="term" value="P:methylation"/>
    <property type="evidence" value="ECO:0007669"/>
    <property type="project" value="UniProtKB-KW"/>
</dbReference>
<dbReference type="AlphaFoldDB" id="A0AA37P3N5"/>
<dbReference type="GO" id="GO:0005737">
    <property type="term" value="C:cytoplasm"/>
    <property type="evidence" value="ECO:0007669"/>
    <property type="project" value="UniProtKB-SubCell"/>
</dbReference>
<evidence type="ECO:0000313" key="13">
    <source>
        <dbReference type="Proteomes" id="UP001055105"/>
    </source>
</evidence>
<evidence type="ECO:0000256" key="9">
    <source>
        <dbReference type="HAMAP-Rule" id="MF_00772"/>
    </source>
</evidence>
<dbReference type="InterPro" id="IPR014048">
    <property type="entry name" value="MethylDNA_cys_MeTrfase_DNA-bd"/>
</dbReference>
<dbReference type="CDD" id="cd06445">
    <property type="entry name" value="ATase"/>
    <property type="match status" value="1"/>
</dbReference>
<dbReference type="HAMAP" id="MF_00772">
    <property type="entry name" value="OGT"/>
    <property type="match status" value="1"/>
</dbReference>
<evidence type="ECO:0000259" key="10">
    <source>
        <dbReference type="Pfam" id="PF01035"/>
    </source>
</evidence>
<feature type="active site" description="Nucleophile; methyl group acceptor" evidence="9">
    <location>
        <position position="133"/>
    </location>
</feature>
<dbReference type="SUPFAM" id="SSF53155">
    <property type="entry name" value="Methylated DNA-protein cysteine methyltransferase domain"/>
    <property type="match status" value="1"/>
</dbReference>
<keyword evidence="3 9" id="KW-0963">Cytoplasm</keyword>
<dbReference type="GO" id="GO:0006307">
    <property type="term" value="P:DNA alkylation repair"/>
    <property type="evidence" value="ECO:0007669"/>
    <property type="project" value="UniProtKB-UniRule"/>
</dbReference>
<organism evidence="12 13">
    <name type="scientific">Alistipes finegoldii</name>
    <dbReference type="NCBI Taxonomy" id="214856"/>
    <lineage>
        <taxon>Bacteria</taxon>
        <taxon>Pseudomonadati</taxon>
        <taxon>Bacteroidota</taxon>
        <taxon>Bacteroidia</taxon>
        <taxon>Bacteroidales</taxon>
        <taxon>Rikenellaceae</taxon>
        <taxon>Alistipes</taxon>
    </lineage>
</organism>
<dbReference type="Gene3D" id="1.10.10.10">
    <property type="entry name" value="Winged helix-like DNA-binding domain superfamily/Winged helix DNA-binding domain"/>
    <property type="match status" value="1"/>
</dbReference>
<name>A0AA37P3N5_9BACT</name>